<organism evidence="8 9">
    <name type="scientific">Wenjunlia tyrosinilytica</name>
    <dbReference type="NCBI Taxonomy" id="1544741"/>
    <lineage>
        <taxon>Bacteria</taxon>
        <taxon>Bacillati</taxon>
        <taxon>Actinomycetota</taxon>
        <taxon>Actinomycetes</taxon>
        <taxon>Kitasatosporales</taxon>
        <taxon>Streptomycetaceae</taxon>
        <taxon>Wenjunlia</taxon>
    </lineage>
</organism>
<dbReference type="AlphaFoldDB" id="A0A918DZS0"/>
<evidence type="ECO:0000256" key="1">
    <source>
        <dbReference type="ARBA" id="ARBA00004651"/>
    </source>
</evidence>
<comment type="caution">
    <text evidence="8">The sequence shown here is derived from an EMBL/GenBank/DDBJ whole genome shotgun (WGS) entry which is preliminary data.</text>
</comment>
<keyword evidence="4 6" id="KW-0472">Membrane</keyword>
<dbReference type="GO" id="GO:0005886">
    <property type="term" value="C:plasma membrane"/>
    <property type="evidence" value="ECO:0007669"/>
    <property type="project" value="UniProtKB-SubCell"/>
</dbReference>
<feature type="transmembrane region" description="Helical" evidence="6">
    <location>
        <begin position="103"/>
        <end position="122"/>
    </location>
</feature>
<feature type="region of interest" description="Disordered" evidence="5">
    <location>
        <begin position="390"/>
        <end position="417"/>
    </location>
</feature>
<dbReference type="RefSeq" id="WP_189134534.1">
    <property type="nucleotide sequence ID" value="NZ_BMMS01000028.1"/>
</dbReference>
<keyword evidence="9" id="KW-1185">Reference proteome</keyword>
<dbReference type="InterPro" id="IPR036259">
    <property type="entry name" value="MFS_trans_sf"/>
</dbReference>
<feature type="domain" description="Major facilitator superfamily (MFS) profile" evidence="7">
    <location>
        <begin position="11"/>
        <end position="388"/>
    </location>
</feature>
<accession>A0A918DZS0</accession>
<feature type="transmembrane region" description="Helical" evidence="6">
    <location>
        <begin position="169"/>
        <end position="188"/>
    </location>
</feature>
<feature type="compositionally biased region" description="Gly residues" evidence="5">
    <location>
        <begin position="402"/>
        <end position="417"/>
    </location>
</feature>
<feature type="transmembrane region" description="Helical" evidence="6">
    <location>
        <begin position="247"/>
        <end position="266"/>
    </location>
</feature>
<reference evidence="8" key="2">
    <citation type="submission" date="2020-09" db="EMBL/GenBank/DDBJ databases">
        <authorList>
            <person name="Sun Q."/>
            <person name="Zhou Y."/>
        </authorList>
    </citation>
    <scope>NUCLEOTIDE SEQUENCE</scope>
    <source>
        <strain evidence="8">CGMCC 4.7201</strain>
    </source>
</reference>
<dbReference type="SUPFAM" id="SSF103473">
    <property type="entry name" value="MFS general substrate transporter"/>
    <property type="match status" value="1"/>
</dbReference>
<feature type="transmembrane region" description="Helical" evidence="6">
    <location>
        <begin position="50"/>
        <end position="72"/>
    </location>
</feature>
<reference evidence="8" key="1">
    <citation type="journal article" date="2014" name="Int. J. Syst. Evol. Microbiol.">
        <title>Complete genome sequence of Corynebacterium casei LMG S-19264T (=DSM 44701T), isolated from a smear-ripened cheese.</title>
        <authorList>
            <consortium name="US DOE Joint Genome Institute (JGI-PGF)"/>
            <person name="Walter F."/>
            <person name="Albersmeier A."/>
            <person name="Kalinowski J."/>
            <person name="Ruckert C."/>
        </authorList>
    </citation>
    <scope>NUCLEOTIDE SEQUENCE</scope>
    <source>
        <strain evidence="8">CGMCC 4.7201</strain>
    </source>
</reference>
<evidence type="ECO:0000313" key="8">
    <source>
        <dbReference type="EMBL" id="GGO96260.1"/>
    </source>
</evidence>
<evidence type="ECO:0000256" key="3">
    <source>
        <dbReference type="ARBA" id="ARBA00022989"/>
    </source>
</evidence>
<feature type="transmembrane region" description="Helical" evidence="6">
    <location>
        <begin position="278"/>
        <end position="296"/>
    </location>
</feature>
<feature type="transmembrane region" description="Helical" evidence="6">
    <location>
        <begin position="143"/>
        <end position="163"/>
    </location>
</feature>
<feature type="transmembrane region" description="Helical" evidence="6">
    <location>
        <begin position="79"/>
        <end position="97"/>
    </location>
</feature>
<keyword evidence="3 6" id="KW-1133">Transmembrane helix</keyword>
<evidence type="ECO:0000256" key="5">
    <source>
        <dbReference type="SAM" id="MobiDB-lite"/>
    </source>
</evidence>
<dbReference type="InterPro" id="IPR020846">
    <property type="entry name" value="MFS_dom"/>
</dbReference>
<name>A0A918DZS0_9ACTN</name>
<dbReference type="Gene3D" id="1.20.1250.20">
    <property type="entry name" value="MFS general substrate transporter like domains"/>
    <property type="match status" value="2"/>
</dbReference>
<feature type="transmembrane region" description="Helical" evidence="6">
    <location>
        <begin position="302"/>
        <end position="323"/>
    </location>
</feature>
<dbReference type="GO" id="GO:0022857">
    <property type="term" value="F:transmembrane transporter activity"/>
    <property type="evidence" value="ECO:0007669"/>
    <property type="project" value="InterPro"/>
</dbReference>
<evidence type="ECO:0000259" key="7">
    <source>
        <dbReference type="PROSITE" id="PS50850"/>
    </source>
</evidence>
<dbReference type="PROSITE" id="PS50850">
    <property type="entry name" value="MFS"/>
    <property type="match status" value="1"/>
</dbReference>
<feature type="transmembrane region" description="Helical" evidence="6">
    <location>
        <begin position="16"/>
        <end position="38"/>
    </location>
</feature>
<dbReference type="InterPro" id="IPR051788">
    <property type="entry name" value="MFS_Transporter"/>
</dbReference>
<dbReference type="Pfam" id="PF07690">
    <property type="entry name" value="MFS_1"/>
    <property type="match status" value="2"/>
</dbReference>
<evidence type="ECO:0000313" key="9">
    <source>
        <dbReference type="Proteomes" id="UP000641932"/>
    </source>
</evidence>
<feature type="transmembrane region" description="Helical" evidence="6">
    <location>
        <begin position="335"/>
        <end position="356"/>
    </location>
</feature>
<dbReference type="Proteomes" id="UP000641932">
    <property type="component" value="Unassembled WGS sequence"/>
</dbReference>
<dbReference type="PANTHER" id="PTHR23514">
    <property type="entry name" value="BYPASS OF STOP CODON PROTEIN 6"/>
    <property type="match status" value="1"/>
</dbReference>
<feature type="transmembrane region" description="Helical" evidence="6">
    <location>
        <begin position="209"/>
        <end position="227"/>
    </location>
</feature>
<comment type="subcellular location">
    <subcellularLocation>
        <location evidence="1">Cell membrane</location>
        <topology evidence="1">Multi-pass membrane protein</topology>
    </subcellularLocation>
</comment>
<keyword evidence="2 6" id="KW-0812">Transmembrane</keyword>
<dbReference type="EMBL" id="BMMS01000028">
    <property type="protein sequence ID" value="GGO96260.1"/>
    <property type="molecule type" value="Genomic_DNA"/>
</dbReference>
<sequence>MPSLNKIRPSLRRLRVALTVFFALDGFVFAGWVVRIPAIKRQVGASAGELGMALLGVSAGAVLTMVVTGWLCTRFGSHAVTVACGVLLSLSIALPPLTHSALALGLVLLVFGAAYGGMNVSINSAAVELVTALRRPVMPTFHAAFSLGGLLGAGLGALVAPYLTPTRHLLVLTAVGLATTAVSGAVMLRSRIAAVPGDESTAPAPRTGRAPLIVALFGLIALCTAYGEGALADWGALHIEQDLHTGPGAAAAGYAAFSLAMTAGRLSGTRLLERTGQTTALALGGLTAAAGMLVASLAPLTWLVIAGFAVTGLGLANIFPIAVARAGALAGPGGVATASTFGYSGMLLGPPAIGFLADQVGLPTALTTVALLAALAAAVAYAVRGTARQSAHGVPGAPRGIAQGGRTAGCGSGPRRP</sequence>
<feature type="transmembrane region" description="Helical" evidence="6">
    <location>
        <begin position="362"/>
        <end position="383"/>
    </location>
</feature>
<evidence type="ECO:0000256" key="6">
    <source>
        <dbReference type="SAM" id="Phobius"/>
    </source>
</evidence>
<protein>
    <submittedName>
        <fullName evidence="8">MFS transporter</fullName>
    </submittedName>
</protein>
<proteinExistence type="predicted"/>
<evidence type="ECO:0000256" key="4">
    <source>
        <dbReference type="ARBA" id="ARBA00023136"/>
    </source>
</evidence>
<dbReference type="PANTHER" id="PTHR23514:SF13">
    <property type="entry name" value="INNER MEMBRANE PROTEIN YBJJ"/>
    <property type="match status" value="1"/>
</dbReference>
<evidence type="ECO:0000256" key="2">
    <source>
        <dbReference type="ARBA" id="ARBA00022692"/>
    </source>
</evidence>
<dbReference type="InterPro" id="IPR011701">
    <property type="entry name" value="MFS"/>
</dbReference>
<gene>
    <name evidence="8" type="ORF">GCM10012280_55350</name>
</gene>
<dbReference type="CDD" id="cd17393">
    <property type="entry name" value="MFS_MosC_like"/>
    <property type="match status" value="1"/>
</dbReference>